<dbReference type="PANTHER" id="PTHR35509">
    <property type="entry name" value="DOMAIN PROTEIN, PUTATIVE (DUF1995)-RELATED"/>
    <property type="match status" value="1"/>
</dbReference>
<feature type="coiled-coil region" evidence="1">
    <location>
        <begin position="42"/>
        <end position="95"/>
    </location>
</feature>
<sequence>MKKPSLFLLAFSIQSHYSTHAFTPTSLRRSNVPIPLTRQFSTDSANAEVERLREQAAKIRRELAELEGKSIEQVEEEAKQEKDIQLARQKEMEEAAAAKPQSSKRSRSNAVLYVPESIEEQTRQAALAIERAFEDGITRQTVRLALVKEGEAITPAEEENGWPGGAQQIYREAGRPLTEELLREIRATAKSIQTEEEKNSGKENFPPEIKAQDIWDFDGSALITAEAAAGPSGDVQAMVFANTDVKYLKDIAKIHESFGPRLFLLINPFWRNVESWGFNILAPNAKKMAQETLFDCEGGGYQETYVLNRFSARGEDCVALKCYPYDWELFAYIEDYSYGGAIQTAIRLGSSKEEPNSKMFTDLLNEREEFKMNKTMRQLNNKF</sequence>
<dbReference type="AlphaFoldDB" id="A0AAD3D9L9"/>
<reference evidence="3 4" key="1">
    <citation type="journal article" date="2021" name="Sci. Rep.">
        <title>The genome of the diatom Chaetoceros tenuissimus carries an ancient integrated fragment of an extant virus.</title>
        <authorList>
            <person name="Hongo Y."/>
            <person name="Kimura K."/>
            <person name="Takaki Y."/>
            <person name="Yoshida Y."/>
            <person name="Baba S."/>
            <person name="Kobayashi G."/>
            <person name="Nagasaki K."/>
            <person name="Hano T."/>
            <person name="Tomaru Y."/>
        </authorList>
    </citation>
    <scope>NUCLEOTIDE SEQUENCE [LARGE SCALE GENOMIC DNA]</scope>
    <source>
        <strain evidence="3 4">NIES-3715</strain>
    </source>
</reference>
<dbReference type="InterPro" id="IPR053021">
    <property type="entry name" value="Chloroplast_ADK"/>
</dbReference>
<keyword evidence="1" id="KW-0175">Coiled coil</keyword>
<dbReference type="PANTHER" id="PTHR35509:SF4">
    <property type="entry name" value="DUF1995 DOMAIN-CONTAINING PROTEIN"/>
    <property type="match status" value="1"/>
</dbReference>
<keyword evidence="4" id="KW-1185">Reference proteome</keyword>
<comment type="caution">
    <text evidence="3">The sequence shown here is derived from an EMBL/GenBank/DDBJ whole genome shotgun (WGS) entry which is preliminary data.</text>
</comment>
<dbReference type="Proteomes" id="UP001054902">
    <property type="component" value="Unassembled WGS sequence"/>
</dbReference>
<evidence type="ECO:0000313" key="3">
    <source>
        <dbReference type="EMBL" id="GFH60298.1"/>
    </source>
</evidence>
<protein>
    <recommendedName>
        <fullName evidence="2">DUF1995 domain-containing protein</fullName>
    </recommendedName>
</protein>
<evidence type="ECO:0000313" key="4">
    <source>
        <dbReference type="Proteomes" id="UP001054902"/>
    </source>
</evidence>
<dbReference type="Pfam" id="PF09353">
    <property type="entry name" value="DUF1995"/>
    <property type="match status" value="1"/>
</dbReference>
<evidence type="ECO:0000256" key="1">
    <source>
        <dbReference type="SAM" id="Coils"/>
    </source>
</evidence>
<organism evidence="3 4">
    <name type="scientific">Chaetoceros tenuissimus</name>
    <dbReference type="NCBI Taxonomy" id="426638"/>
    <lineage>
        <taxon>Eukaryota</taxon>
        <taxon>Sar</taxon>
        <taxon>Stramenopiles</taxon>
        <taxon>Ochrophyta</taxon>
        <taxon>Bacillariophyta</taxon>
        <taxon>Coscinodiscophyceae</taxon>
        <taxon>Chaetocerotophycidae</taxon>
        <taxon>Chaetocerotales</taxon>
        <taxon>Chaetocerotaceae</taxon>
        <taxon>Chaetoceros</taxon>
    </lineage>
</organism>
<name>A0AAD3D9L9_9STRA</name>
<dbReference type="InterPro" id="IPR018962">
    <property type="entry name" value="DUF1995"/>
</dbReference>
<gene>
    <name evidence="3" type="ORF">CTEN210_16774</name>
</gene>
<proteinExistence type="predicted"/>
<feature type="domain" description="DUF1995" evidence="2">
    <location>
        <begin position="115"/>
        <end position="337"/>
    </location>
</feature>
<accession>A0AAD3D9L9</accession>
<dbReference type="EMBL" id="BLLK01000069">
    <property type="protein sequence ID" value="GFH60298.1"/>
    <property type="molecule type" value="Genomic_DNA"/>
</dbReference>
<evidence type="ECO:0000259" key="2">
    <source>
        <dbReference type="Pfam" id="PF09353"/>
    </source>
</evidence>